<dbReference type="Gene3D" id="3.90.1150.10">
    <property type="entry name" value="Aspartate Aminotransferase, domain 1"/>
    <property type="match status" value="1"/>
</dbReference>
<protein>
    <recommendedName>
        <fullName evidence="3">histidinol-phosphate transaminase</fullName>
        <ecNumber evidence="3">2.6.1.9</ecNumber>
    </recommendedName>
</protein>
<dbReference type="GO" id="GO:0004400">
    <property type="term" value="F:histidinol-phosphate transaminase activity"/>
    <property type="evidence" value="ECO:0007669"/>
    <property type="project" value="UniProtKB-EC"/>
</dbReference>
<dbReference type="Proteomes" id="UP000005730">
    <property type="component" value="Chromosome"/>
</dbReference>
<comment type="similarity">
    <text evidence="2">Belongs to the class-II pyridoxal-phosphate-dependent aminotransferase family. Histidinol-phosphate aminotransferase subfamily.</text>
</comment>
<sequence length="360" mass="40228">MVFQGSTYLGLLKGSQAVSRQLPPAIREEIRVILRDVNYNVPRNDGCASLRRELGDSIGQSPEHILVFGSSSDPFRDLALSMRGAKVLMPWGCGGAAEVFASLGFDVISVPLTYDGKFSFPIESFLDEWSSARPDVVYLDIPNDPTGLSLSKDDLIMLSLFCGNSLWLIDQRYAEFSIQDELDLKYLFDRWQGKKGLGIIRSLSFAWGLGAMDISYMVWDHRGGEAVKFPSSNKIESPRGEILTHLVRRCYGWMESRTYSCRYIRDEFAKGCSKIPGIEVYQGDGPFLLLGFNDQVWSQVADLFTQRDWTIPIEVPNINSPFVQVFATSEEALSSLLKDILLVTGDHHVETEEGVKAAIA</sequence>
<dbReference type="Pfam" id="PF00155">
    <property type="entry name" value="Aminotran_1_2"/>
    <property type="match status" value="1"/>
</dbReference>
<keyword evidence="4 11" id="KW-0032">Aminotransferase</keyword>
<keyword evidence="7" id="KW-0663">Pyridoxal phosphate</keyword>
<feature type="domain" description="Aminotransferase class I/classII large" evidence="10">
    <location>
        <begin position="21"/>
        <end position="221"/>
    </location>
</feature>
<evidence type="ECO:0000256" key="1">
    <source>
        <dbReference type="ARBA" id="ARBA00005011"/>
    </source>
</evidence>
<dbReference type="GO" id="GO:0000105">
    <property type="term" value="P:L-histidine biosynthetic process"/>
    <property type="evidence" value="ECO:0007669"/>
    <property type="project" value="UniProtKB-KW"/>
</dbReference>
<comment type="pathway">
    <text evidence="1">Amino-acid biosynthesis; L-histidine biosynthesis; L-histidine from 5-phospho-alpha-D-ribose 1-diphosphate: step 7/9.</text>
</comment>
<evidence type="ECO:0000256" key="2">
    <source>
        <dbReference type="ARBA" id="ARBA00007970"/>
    </source>
</evidence>
<dbReference type="SUPFAM" id="SSF53383">
    <property type="entry name" value="PLP-dependent transferases"/>
    <property type="match status" value="1"/>
</dbReference>
<dbReference type="Gene3D" id="3.40.640.10">
    <property type="entry name" value="Type I PLP-dependent aspartate aminotransferase-like (Major domain)"/>
    <property type="match status" value="1"/>
</dbReference>
<evidence type="ECO:0000256" key="8">
    <source>
        <dbReference type="ARBA" id="ARBA00023102"/>
    </source>
</evidence>
<evidence type="ECO:0000256" key="7">
    <source>
        <dbReference type="ARBA" id="ARBA00022898"/>
    </source>
</evidence>
<name>H0US02_9BACT</name>
<gene>
    <name evidence="11" type="ORF">TheveDRAFT_0959</name>
</gene>
<evidence type="ECO:0000256" key="3">
    <source>
        <dbReference type="ARBA" id="ARBA00012748"/>
    </source>
</evidence>
<dbReference type="STRING" id="926567.TheveDRAFT_0959"/>
<evidence type="ECO:0000256" key="5">
    <source>
        <dbReference type="ARBA" id="ARBA00022605"/>
    </source>
</evidence>
<organism evidence="11 12">
    <name type="scientific">Thermanaerovibrio velox DSM 12556</name>
    <dbReference type="NCBI Taxonomy" id="926567"/>
    <lineage>
        <taxon>Bacteria</taxon>
        <taxon>Thermotogati</taxon>
        <taxon>Synergistota</taxon>
        <taxon>Synergistia</taxon>
        <taxon>Synergistales</taxon>
        <taxon>Synergistaceae</taxon>
        <taxon>Thermanaerovibrio</taxon>
    </lineage>
</organism>
<proteinExistence type="inferred from homology"/>
<dbReference type="EMBL" id="CM001377">
    <property type="protein sequence ID" value="EHM10091.1"/>
    <property type="molecule type" value="Genomic_DNA"/>
</dbReference>
<dbReference type="eggNOG" id="COG0079">
    <property type="taxonomic scope" value="Bacteria"/>
</dbReference>
<dbReference type="GO" id="GO:0030170">
    <property type="term" value="F:pyridoxal phosphate binding"/>
    <property type="evidence" value="ECO:0007669"/>
    <property type="project" value="InterPro"/>
</dbReference>
<comment type="catalytic activity">
    <reaction evidence="9">
        <text>L-histidinol phosphate + 2-oxoglutarate = 3-(imidazol-4-yl)-2-oxopropyl phosphate + L-glutamate</text>
        <dbReference type="Rhea" id="RHEA:23744"/>
        <dbReference type="ChEBI" id="CHEBI:16810"/>
        <dbReference type="ChEBI" id="CHEBI:29985"/>
        <dbReference type="ChEBI" id="CHEBI:57766"/>
        <dbReference type="ChEBI" id="CHEBI:57980"/>
        <dbReference type="EC" id="2.6.1.9"/>
    </reaction>
</comment>
<accession>H0US02</accession>
<evidence type="ECO:0000259" key="10">
    <source>
        <dbReference type="Pfam" id="PF00155"/>
    </source>
</evidence>
<dbReference type="InterPro" id="IPR015421">
    <property type="entry name" value="PyrdxlP-dep_Trfase_major"/>
</dbReference>
<dbReference type="InterPro" id="IPR015424">
    <property type="entry name" value="PyrdxlP-dep_Trfase"/>
</dbReference>
<keyword evidence="12" id="KW-1185">Reference proteome</keyword>
<dbReference type="PANTHER" id="PTHR43643">
    <property type="entry name" value="HISTIDINOL-PHOSPHATE AMINOTRANSFERASE 2"/>
    <property type="match status" value="1"/>
</dbReference>
<evidence type="ECO:0000313" key="12">
    <source>
        <dbReference type="Proteomes" id="UP000005730"/>
    </source>
</evidence>
<dbReference type="InterPro" id="IPR050106">
    <property type="entry name" value="HistidinolP_aminotransfase"/>
</dbReference>
<keyword evidence="8" id="KW-0368">Histidine biosynthesis</keyword>
<reference evidence="11 12" key="1">
    <citation type="submission" date="2011-10" db="EMBL/GenBank/DDBJ databases">
        <title>The Noncontiguous Finished genome of Thermanaerovibrio velox DSM 12556.</title>
        <authorList>
            <consortium name="US DOE Joint Genome Institute (JGI-PGF)"/>
            <person name="Lucas S."/>
            <person name="Copeland A."/>
            <person name="Lapidus A."/>
            <person name="Glavina del Rio T."/>
            <person name="Dalin E."/>
            <person name="Tice H."/>
            <person name="Bruce D."/>
            <person name="Goodwin L."/>
            <person name="Pitluck S."/>
            <person name="Peters L."/>
            <person name="Mikhailova N."/>
            <person name="Teshima H."/>
            <person name="Kyrpides N."/>
            <person name="Mavromatis K."/>
            <person name="Ivanova N."/>
            <person name="Markowitz V."/>
            <person name="Cheng J.-F."/>
            <person name="Hugenholtz P."/>
            <person name="Woyke T."/>
            <person name="Wu D."/>
            <person name="Spring S."/>
            <person name="Brambilla E.-M."/>
            <person name="Klenk H.-P."/>
            <person name="Eisen J.A."/>
        </authorList>
    </citation>
    <scope>NUCLEOTIDE SEQUENCE [LARGE SCALE GENOMIC DNA]</scope>
    <source>
        <strain evidence="11 12">DSM 12556</strain>
    </source>
</reference>
<dbReference type="InterPro" id="IPR004839">
    <property type="entry name" value="Aminotransferase_I/II_large"/>
</dbReference>
<evidence type="ECO:0000313" key="11">
    <source>
        <dbReference type="EMBL" id="EHM10091.1"/>
    </source>
</evidence>
<keyword evidence="5" id="KW-0028">Amino-acid biosynthesis</keyword>
<dbReference type="EC" id="2.6.1.9" evidence="3"/>
<evidence type="ECO:0000256" key="6">
    <source>
        <dbReference type="ARBA" id="ARBA00022679"/>
    </source>
</evidence>
<dbReference type="InterPro" id="IPR015422">
    <property type="entry name" value="PyrdxlP-dep_Trfase_small"/>
</dbReference>
<dbReference type="PANTHER" id="PTHR43643:SF6">
    <property type="entry name" value="HISTIDINOL-PHOSPHATE AMINOTRANSFERASE"/>
    <property type="match status" value="1"/>
</dbReference>
<dbReference type="RefSeq" id="WP_006583585.1">
    <property type="nucleotide sequence ID" value="NZ_CM001377.1"/>
</dbReference>
<keyword evidence="6 11" id="KW-0808">Transferase</keyword>
<evidence type="ECO:0000256" key="9">
    <source>
        <dbReference type="ARBA" id="ARBA00047481"/>
    </source>
</evidence>
<evidence type="ECO:0000256" key="4">
    <source>
        <dbReference type="ARBA" id="ARBA00022576"/>
    </source>
</evidence>
<dbReference type="HOGENOM" id="CLU_017584_3_1_0"/>
<dbReference type="AlphaFoldDB" id="H0US02"/>